<dbReference type="AlphaFoldDB" id="A0AAP2CFF4"/>
<name>A0AAP2CFF4_9BACT</name>
<sequence>MYKVVFAILAFMAVSISAFSQGLNQNAYKRWTEIGVADFESQLDGLQAMPQIYSKARGVTIFAAINNVNQRAMRKLKVEAAMLGADVVYISNNYQKGVQFYSPVQVAYTATPYVKEPVTVNKAKEMAQGNTFQPRTKTRYNRNKFGPTTDSMLHAQQPMTLDEPYEENGFVFIDVNLTGLKRPYRIVRITDYQIILARIIVPDKVIENYELVVLDSEN</sequence>
<dbReference type="EMBL" id="JAHCMY010000002">
    <property type="protein sequence ID" value="MBS9523591.1"/>
    <property type="molecule type" value="Genomic_DNA"/>
</dbReference>
<feature type="chain" id="PRO_5042939337" evidence="1">
    <location>
        <begin position="21"/>
        <end position="218"/>
    </location>
</feature>
<comment type="caution">
    <text evidence="2">The sequence shown here is derived from an EMBL/GenBank/DDBJ whole genome shotgun (WGS) entry which is preliminary data.</text>
</comment>
<evidence type="ECO:0000313" key="3">
    <source>
        <dbReference type="Proteomes" id="UP001319104"/>
    </source>
</evidence>
<proteinExistence type="predicted"/>
<protein>
    <submittedName>
        <fullName evidence="2">Uncharacterized protein</fullName>
    </submittedName>
</protein>
<keyword evidence="3" id="KW-1185">Reference proteome</keyword>
<feature type="signal peptide" evidence="1">
    <location>
        <begin position="1"/>
        <end position="20"/>
    </location>
</feature>
<gene>
    <name evidence="2" type="ORF">KI659_06125</name>
</gene>
<dbReference type="RefSeq" id="WP_213944477.1">
    <property type="nucleotide sequence ID" value="NZ_JAHCMY010000002.1"/>
</dbReference>
<reference evidence="2 3" key="1">
    <citation type="submission" date="2021-05" db="EMBL/GenBank/DDBJ databases">
        <authorList>
            <person name="Zhang Z.D."/>
            <person name="Osman G."/>
        </authorList>
    </citation>
    <scope>NUCLEOTIDE SEQUENCE [LARGE SCALE GENOMIC DNA]</scope>
    <source>
        <strain evidence="2 3">KCTC 32217</strain>
    </source>
</reference>
<evidence type="ECO:0000313" key="2">
    <source>
        <dbReference type="EMBL" id="MBS9523591.1"/>
    </source>
</evidence>
<accession>A0AAP2CFF4</accession>
<evidence type="ECO:0000256" key="1">
    <source>
        <dbReference type="SAM" id="SignalP"/>
    </source>
</evidence>
<keyword evidence="1" id="KW-0732">Signal</keyword>
<dbReference type="Proteomes" id="UP001319104">
    <property type="component" value="Unassembled WGS sequence"/>
</dbReference>
<organism evidence="2 3">
    <name type="scientific">Litoribacter ruber</name>
    <dbReference type="NCBI Taxonomy" id="702568"/>
    <lineage>
        <taxon>Bacteria</taxon>
        <taxon>Pseudomonadati</taxon>
        <taxon>Bacteroidota</taxon>
        <taxon>Cytophagia</taxon>
        <taxon>Cytophagales</taxon>
        <taxon>Cyclobacteriaceae</taxon>
        <taxon>Litoribacter</taxon>
    </lineage>
</organism>